<comment type="caution">
    <text evidence="1">The sequence shown here is derived from an EMBL/GenBank/DDBJ whole genome shotgun (WGS) entry which is preliminary data.</text>
</comment>
<reference evidence="1 2" key="1">
    <citation type="journal article" date="2012" name="BMC Genomics">
        <title>Comparative genomic analysis of the genus Staphylococcus including Staphylococcus aureus and its newly described sister species Staphylococcus simiae.</title>
        <authorList>
            <person name="Suzuki H."/>
            <person name="Lefebure T."/>
            <person name="Pavinski Bitar P."/>
            <person name="Stanhope M.J."/>
        </authorList>
    </citation>
    <scope>NUCLEOTIDE SEQUENCE [LARGE SCALE GENOMIC DNA]</scope>
    <source>
        <strain evidence="1 2">CCM 7213</strain>
    </source>
</reference>
<dbReference type="EMBL" id="AEUN01000307">
    <property type="protein sequence ID" value="EHJ08413.1"/>
    <property type="molecule type" value="Genomic_DNA"/>
</dbReference>
<sequence>MQIHELNKDDEIWFKYPNATISFPAKVIELEWNFEGEPIAKTRVGTEIVYIDDNFDIVKV</sequence>
<proteinExistence type="predicted"/>
<gene>
    <name evidence="1" type="ORF">SS7213T_03970</name>
</gene>
<dbReference type="RefSeq" id="WP_002462616.1">
    <property type="nucleotide sequence ID" value="NZ_AEUN01000307.1"/>
</dbReference>
<name>G5JH65_9STAP</name>
<keyword evidence="2" id="KW-1185">Reference proteome</keyword>
<dbReference type="AlphaFoldDB" id="G5JH65"/>
<protein>
    <submittedName>
        <fullName evidence="1">Uncharacterized protein</fullName>
    </submittedName>
</protein>
<organism evidence="1 2">
    <name type="scientific">Staphylococcus simiae CCM 7213 = CCUG 51256</name>
    <dbReference type="NCBI Taxonomy" id="911238"/>
    <lineage>
        <taxon>Bacteria</taxon>
        <taxon>Bacillati</taxon>
        <taxon>Bacillota</taxon>
        <taxon>Bacilli</taxon>
        <taxon>Bacillales</taxon>
        <taxon>Staphylococcaceae</taxon>
        <taxon>Staphylococcus</taxon>
    </lineage>
</organism>
<evidence type="ECO:0000313" key="1">
    <source>
        <dbReference type="EMBL" id="EHJ08413.1"/>
    </source>
</evidence>
<accession>G5JH65</accession>
<evidence type="ECO:0000313" key="2">
    <source>
        <dbReference type="Proteomes" id="UP000005413"/>
    </source>
</evidence>
<dbReference type="Proteomes" id="UP000005413">
    <property type="component" value="Unassembled WGS sequence"/>
</dbReference>